<dbReference type="SUPFAM" id="SSF52058">
    <property type="entry name" value="L domain-like"/>
    <property type="match status" value="2"/>
</dbReference>
<dbReference type="SMART" id="SM00364">
    <property type="entry name" value="LRR_BAC"/>
    <property type="match status" value="6"/>
</dbReference>
<dbReference type="InterPro" id="IPR000372">
    <property type="entry name" value="LRRNT"/>
</dbReference>
<dbReference type="PANTHER" id="PTHR24373:SF370">
    <property type="entry name" value="FISH-LIPS, ISOFORM E"/>
    <property type="match status" value="1"/>
</dbReference>
<keyword evidence="18" id="KW-1267">Proteomics identification</keyword>
<evidence type="ECO:0000256" key="9">
    <source>
        <dbReference type="ARBA" id="ARBA00062597"/>
    </source>
</evidence>
<keyword evidence="4 13" id="KW-0732">Signal</keyword>
<feature type="signal peptide" evidence="13">
    <location>
        <begin position="1"/>
        <end position="19"/>
    </location>
</feature>
<keyword evidence="2" id="KW-0964">Secreted</keyword>
<feature type="compositionally biased region" description="Basic and acidic residues" evidence="12">
    <location>
        <begin position="22"/>
        <end position="42"/>
    </location>
</feature>
<dbReference type="GO" id="GO:0031012">
    <property type="term" value="C:extracellular matrix"/>
    <property type="evidence" value="ECO:0007669"/>
    <property type="project" value="TreeGrafter"/>
</dbReference>
<evidence type="ECO:0000256" key="6">
    <source>
        <dbReference type="ARBA" id="ARBA00022889"/>
    </source>
</evidence>
<keyword evidence="6" id="KW-0130">Cell adhesion</keyword>
<evidence type="ECO:0000256" key="13">
    <source>
        <dbReference type="SAM" id="SignalP"/>
    </source>
</evidence>
<evidence type="ECO:0000256" key="7">
    <source>
        <dbReference type="ARBA" id="ARBA00023157"/>
    </source>
</evidence>
<dbReference type="InterPro" id="IPR034907">
    <property type="entry name" value="NDK-like_dom"/>
</dbReference>
<dbReference type="Gene3D" id="3.30.70.141">
    <property type="entry name" value="Nucleoside diphosphate kinase-like domain"/>
    <property type="match status" value="1"/>
</dbReference>
<dbReference type="AlphaFoldDB" id="A0A498M9K7"/>
<comment type="subcellular location">
    <subcellularLocation>
        <location evidence="1">Secreted</location>
        <location evidence="1">Extracellular space</location>
    </subcellularLocation>
</comment>
<keyword evidence="8" id="KW-0325">Glycoprotein</keyword>
<evidence type="ECO:0000256" key="11">
    <source>
        <dbReference type="PROSITE-ProRule" id="PRU00706"/>
    </source>
</evidence>
<dbReference type="InterPro" id="IPR001611">
    <property type="entry name" value="Leu-rich_rpt"/>
</dbReference>
<evidence type="ECO:0000256" key="5">
    <source>
        <dbReference type="ARBA" id="ARBA00022737"/>
    </source>
</evidence>
<dbReference type="Gene3D" id="3.80.10.10">
    <property type="entry name" value="Ribonuclease Inhibitor"/>
    <property type="match status" value="4"/>
</dbReference>
<organism evidence="16 17">
    <name type="scientific">Labeo rohita</name>
    <name type="common">Indian major carp</name>
    <name type="synonym">Cyprinus rohita</name>
    <dbReference type="NCBI Taxonomy" id="84645"/>
    <lineage>
        <taxon>Eukaryota</taxon>
        <taxon>Metazoa</taxon>
        <taxon>Chordata</taxon>
        <taxon>Craniata</taxon>
        <taxon>Vertebrata</taxon>
        <taxon>Euteleostomi</taxon>
        <taxon>Actinopterygii</taxon>
        <taxon>Neopterygii</taxon>
        <taxon>Teleostei</taxon>
        <taxon>Ostariophysi</taxon>
        <taxon>Cypriniformes</taxon>
        <taxon>Cyprinidae</taxon>
        <taxon>Labeoninae</taxon>
        <taxon>Labeonini</taxon>
        <taxon>Labeo</taxon>
    </lineage>
</organism>
<dbReference type="FunFam" id="3.80.10.10:FF:000770">
    <property type="entry name" value="Uncharacterized protein"/>
    <property type="match status" value="2"/>
</dbReference>
<dbReference type="PROSITE" id="PS51450">
    <property type="entry name" value="LRR"/>
    <property type="match status" value="6"/>
</dbReference>
<evidence type="ECO:0000256" key="2">
    <source>
        <dbReference type="ARBA" id="ARBA00022525"/>
    </source>
</evidence>
<dbReference type="GO" id="GO:0007155">
    <property type="term" value="P:cell adhesion"/>
    <property type="evidence" value="ECO:0007669"/>
    <property type="project" value="UniProtKB-KW"/>
</dbReference>
<dbReference type="InterPro" id="IPR050328">
    <property type="entry name" value="Dev_Immune_Receptor"/>
</dbReference>
<keyword evidence="5" id="KW-0677">Repeat</keyword>
<gene>
    <name evidence="16" type="ORF">ROHU_027690</name>
</gene>
<dbReference type="GO" id="GO:0042567">
    <property type="term" value="C:insulin-like growth factor ternary complex"/>
    <property type="evidence" value="ECO:0007669"/>
    <property type="project" value="TreeGrafter"/>
</dbReference>
<feature type="domain" description="Nucleoside diphosphate kinase-like" evidence="15">
    <location>
        <begin position="748"/>
        <end position="903"/>
    </location>
</feature>
<keyword evidence="7" id="KW-1015">Disulfide bond</keyword>
<dbReference type="PROSITE" id="PS51374">
    <property type="entry name" value="NDPK_LIKE"/>
    <property type="match status" value="1"/>
</dbReference>
<dbReference type="SUPFAM" id="SSF54919">
    <property type="entry name" value="Nucleoside diphosphate kinase, NDK"/>
    <property type="match status" value="1"/>
</dbReference>
<evidence type="ECO:0000256" key="3">
    <source>
        <dbReference type="ARBA" id="ARBA00022614"/>
    </source>
</evidence>
<dbReference type="InterPro" id="IPR003591">
    <property type="entry name" value="Leu-rich_rpt_typical-subtyp"/>
</dbReference>
<evidence type="ECO:0000256" key="8">
    <source>
        <dbReference type="ARBA" id="ARBA00023180"/>
    </source>
</evidence>
<dbReference type="SMART" id="SM00365">
    <property type="entry name" value="LRR_SD22"/>
    <property type="match status" value="6"/>
</dbReference>
<feature type="domain" description="LRRNT" evidence="14">
    <location>
        <begin position="47"/>
        <end position="85"/>
    </location>
</feature>
<evidence type="ECO:0000313" key="16">
    <source>
        <dbReference type="EMBL" id="RXN16082.1"/>
    </source>
</evidence>
<evidence type="ECO:0000259" key="14">
    <source>
        <dbReference type="SMART" id="SM00013"/>
    </source>
</evidence>
<dbReference type="PANTHER" id="PTHR24373">
    <property type="entry name" value="SLIT RELATED LEUCINE-RICH REPEAT NEURONAL PROTEIN"/>
    <property type="match status" value="1"/>
</dbReference>
<dbReference type="EMBL" id="QBIY01012807">
    <property type="protein sequence ID" value="RXN16082.1"/>
    <property type="molecule type" value="Genomic_DNA"/>
</dbReference>
<evidence type="ECO:0000256" key="1">
    <source>
        <dbReference type="ARBA" id="ARBA00004239"/>
    </source>
</evidence>
<evidence type="ECO:0000256" key="10">
    <source>
        <dbReference type="ARBA" id="ARBA00068776"/>
    </source>
</evidence>
<feature type="chain" id="PRO_5019802397" description="Insulin-like growth factor-binding protein complex acid labile subunit" evidence="13">
    <location>
        <begin position="20"/>
        <end position="963"/>
    </location>
</feature>
<dbReference type="Pfam" id="PF13855">
    <property type="entry name" value="LRR_8"/>
    <property type="match status" value="4"/>
</dbReference>
<keyword evidence="17" id="KW-1185">Reference proteome</keyword>
<dbReference type="InterPro" id="IPR036850">
    <property type="entry name" value="NDK-like_dom_sf"/>
</dbReference>
<reference evidence="16 17" key="1">
    <citation type="submission" date="2018-03" db="EMBL/GenBank/DDBJ databases">
        <title>Draft genome sequence of Rohu Carp (Labeo rohita).</title>
        <authorList>
            <person name="Das P."/>
            <person name="Kushwaha B."/>
            <person name="Joshi C.G."/>
            <person name="Kumar D."/>
            <person name="Nagpure N.S."/>
            <person name="Sahoo L."/>
            <person name="Das S.P."/>
            <person name="Bit A."/>
            <person name="Patnaik S."/>
            <person name="Meher P.K."/>
            <person name="Jayasankar P."/>
            <person name="Koringa P.G."/>
            <person name="Patel N.V."/>
            <person name="Hinsu A.T."/>
            <person name="Kumar R."/>
            <person name="Pandey M."/>
            <person name="Agarwal S."/>
            <person name="Srivastava S."/>
            <person name="Singh M."/>
            <person name="Iquebal M.A."/>
            <person name="Jaiswal S."/>
            <person name="Angadi U.B."/>
            <person name="Kumar N."/>
            <person name="Raza M."/>
            <person name="Shah T.M."/>
            <person name="Rai A."/>
            <person name="Jena J.K."/>
        </authorList>
    </citation>
    <scope>NUCLEOTIDE SEQUENCE [LARGE SCALE GENOMIC DNA]</scope>
    <source>
        <strain evidence="16">DASCIFA01</strain>
        <tissue evidence="16">Testis</tissue>
    </source>
</reference>
<evidence type="ECO:0000256" key="12">
    <source>
        <dbReference type="SAM" id="MobiDB-lite"/>
    </source>
</evidence>
<dbReference type="FunFam" id="3.80.10.10:FF:000540">
    <property type="entry name" value="Insulin-like growth factor-binding protein complex acid labile subunit"/>
    <property type="match status" value="1"/>
</dbReference>
<sequence length="963" mass="107874">MNPFVLLMLYTLGTSVVLTAPNKDESRPSEEPRLSVDPKPSEEPTGQCSKGCTCIQDDYSLELNVYCSTRNFTQVPSDIPLSTRSLWLDGNLFTTLPAAAFEKLSNLEFLNLQSSLLVSLDGHVFRGLNSLAHLHLERNNIRSLPGIVFQGTPNLASLSLNNNQLSRIDDKLFAGLSHMWLLNLGWNSLSVLPETGFQDLHGLRELVLAGNRLVYLQPQLFQGLTELKELDLTGNYLKVIKANVFLKLPKLQKLYLTQNQIVTVAPRAFVGMKSLRWLDLSRNRLSALHDETFLGLHSLHVLHLSNNSIGNLRSGTFRDLQYLEELCLCHNQIRALGVKVFEGLGNLEVLNLENNHLQEARMGSFMGLNHLAVIKLTGSCFQSLPDQIFKGLSKLHSIHLDRSCLTKVSAQSFTSLTGLRRLFLQHNNISIIERQSFVDLQGLQQLDLRFNQLTSISSHTFNGLKNLDYLLLAGNLLRSLPAEALLPLQHLSWLDLSGNKMELILNATIYMLPRLRYLNLKDNVLVNLPASIPDGLDQLWLSGNNWKCDCSAKPFRDFILQKPQVVPLQVEMLGEGSILPSFCEHSTSRSTDKGLFAPDCALMQSWDGGWKNTEKNPTDPKTCGRKDDKLDAPFWVAGLQQFYKEDGLALYICAMSLEDDRTGCRKSRVAAFCHAPTVFLAGEQVELSSHCLVLLMRRESAVKHCSRLLIGGLMWTVPECSHMVLSKHAYPSCPEAEQVVVLTLTGQNIVEKEMDFLHKVLRGDGPGQEGFELLALKWEPKLSLRQAQELSPFEIGEKEWHSSVQSLTSTPALVLALRRDPTEELELQYLRSGPSLALCLLRVNAIKRLLELMGPEDPVEARTIDQTLCVGADRLHNGIYGSPSYRKAVEDIKLLFPEGVCCNETSIMRHEQISCLHSDPEASLDREQLHALQTKFSLGFDQGKAFFHFLTPLSTTSEPMTQT</sequence>
<evidence type="ECO:0000259" key="15">
    <source>
        <dbReference type="SMART" id="SM00562"/>
    </source>
</evidence>
<name>A0A498M9K7_LABRO</name>
<evidence type="ECO:0000256" key="4">
    <source>
        <dbReference type="ARBA" id="ARBA00022729"/>
    </source>
</evidence>
<comment type="similarity">
    <text evidence="11">Belongs to the NDK family.</text>
</comment>
<dbReference type="GO" id="GO:0005520">
    <property type="term" value="F:insulin-like growth factor binding"/>
    <property type="evidence" value="ECO:0007669"/>
    <property type="project" value="TreeGrafter"/>
</dbReference>
<dbReference type="STRING" id="84645.A0A498M9K7"/>
<comment type="caution">
    <text evidence="16">The sequence shown here is derived from an EMBL/GenBank/DDBJ whole genome shotgun (WGS) entry which is preliminary data.</text>
</comment>
<evidence type="ECO:0007829" key="18">
    <source>
        <dbReference type="PeptideAtlas" id="A0A498M9K7"/>
    </source>
</evidence>
<dbReference type="SMART" id="SM00369">
    <property type="entry name" value="LRR_TYP"/>
    <property type="match status" value="19"/>
</dbReference>
<feature type="region of interest" description="Disordered" evidence="12">
    <location>
        <begin position="21"/>
        <end position="48"/>
    </location>
</feature>
<proteinExistence type="evidence at protein level"/>
<keyword evidence="3" id="KW-0433">Leucine-rich repeat</keyword>
<dbReference type="InterPro" id="IPR032675">
    <property type="entry name" value="LRR_dom_sf"/>
</dbReference>
<accession>A0A498M9K7</accession>
<dbReference type="SMART" id="SM00562">
    <property type="entry name" value="NDK"/>
    <property type="match status" value="1"/>
</dbReference>
<evidence type="ECO:0000313" key="17">
    <source>
        <dbReference type="Proteomes" id="UP000290572"/>
    </source>
</evidence>
<protein>
    <recommendedName>
        <fullName evidence="10">Insulin-like growth factor-binding protein complex acid labile subunit</fullName>
    </recommendedName>
</protein>
<comment type="caution">
    <text evidence="11">Lacks conserved residue(s) required for the propagation of feature annotation.</text>
</comment>
<comment type="subunit">
    <text evidence="9">Forms a ternary complex with IGF1 and IGFBP3.</text>
</comment>
<dbReference type="SMART" id="SM00013">
    <property type="entry name" value="LRRNT"/>
    <property type="match status" value="1"/>
</dbReference>
<dbReference type="Proteomes" id="UP000290572">
    <property type="component" value="Unassembled WGS sequence"/>
</dbReference>